<protein>
    <submittedName>
        <fullName evidence="2">HlyD family efflux transporter periplasmic adaptor subunit</fullName>
    </submittedName>
</protein>
<dbReference type="Gene3D" id="1.10.287.470">
    <property type="entry name" value="Helix hairpin bin"/>
    <property type="match status" value="1"/>
</dbReference>
<dbReference type="RefSeq" id="WP_233677624.1">
    <property type="nucleotide sequence ID" value="NZ_JAJUOS010000012.1"/>
</dbReference>
<organism evidence="2 3">
    <name type="scientific">Rhodobacter flavimaris</name>
    <dbReference type="NCBI Taxonomy" id="2907145"/>
    <lineage>
        <taxon>Bacteria</taxon>
        <taxon>Pseudomonadati</taxon>
        <taxon>Pseudomonadota</taxon>
        <taxon>Alphaproteobacteria</taxon>
        <taxon>Rhodobacterales</taxon>
        <taxon>Rhodobacter group</taxon>
        <taxon>Rhodobacter</taxon>
    </lineage>
</organism>
<dbReference type="PANTHER" id="PTHR30469">
    <property type="entry name" value="MULTIDRUG RESISTANCE PROTEIN MDTA"/>
    <property type="match status" value="1"/>
</dbReference>
<dbReference type="EMBL" id="JAJUOS010000012">
    <property type="protein sequence ID" value="MCE5974682.1"/>
    <property type="molecule type" value="Genomic_DNA"/>
</dbReference>
<evidence type="ECO:0000313" key="2">
    <source>
        <dbReference type="EMBL" id="MCE5974682.1"/>
    </source>
</evidence>
<dbReference type="Proteomes" id="UP001521181">
    <property type="component" value="Unassembled WGS sequence"/>
</dbReference>
<reference evidence="2 3" key="1">
    <citation type="submission" date="2021-12" db="EMBL/GenBank/DDBJ databases">
        <title>Sinirhodobacter sp. WL0062 is a bacterium isolated from seawater.</title>
        <authorList>
            <person name="Wang L."/>
            <person name="He W."/>
            <person name="Zhang D.-F."/>
        </authorList>
    </citation>
    <scope>NUCLEOTIDE SEQUENCE [LARGE SCALE GENOMIC DNA]</scope>
    <source>
        <strain evidence="2 3">WL0062</strain>
    </source>
</reference>
<evidence type="ECO:0000313" key="3">
    <source>
        <dbReference type="Proteomes" id="UP001521181"/>
    </source>
</evidence>
<dbReference type="Gene3D" id="2.40.30.170">
    <property type="match status" value="1"/>
</dbReference>
<accession>A0ABS8YXZ9</accession>
<sequence>MRFLTRSLMGLFLLALTLGLLATAGFTVKSAIDARGQKGAFPGAARERVFAANVIALDFTTLTPELTAYGEVRSTRRLELRASAAGTVAELTPNFEEGAQVAAGELLVRLDPAETLAARDSAAASLAEAQAALALAERTLVIAGDDLAAAVRQADLRHSALDRQRSIDARGIGRAVDTEVAELAVSAAEQAVLNKRSALSGAEAGLDQARNTLRRAEIALAEAERKLAETEIRAEFAGQLASVTAVQGGLVSNNEKLAELIDPAALEVAFRVSNAQYARLTDASGALIPAPVRVRLDLQGVPLEAQATLVRVGAEVEAGLAGRLLFARIADGAGLRAGDFVTVSLSEPVLENVALVPASAVDANSRVLVLGPDERLAEAEVTVLRRQGDAVIIRAATLSSGQEIVAERTPLLGLGLKLRPLRPDQGQVQLPQTITLDPERRARLIAFVEGNTRMPADAKTRILAQLQQDAVPLEVVERLESRIGG</sequence>
<dbReference type="PANTHER" id="PTHR30469:SF12">
    <property type="entry name" value="MULTIDRUG RESISTANCE PROTEIN MDTA"/>
    <property type="match status" value="1"/>
</dbReference>
<evidence type="ECO:0000256" key="1">
    <source>
        <dbReference type="SAM" id="Coils"/>
    </source>
</evidence>
<name>A0ABS8YXZ9_9RHOB</name>
<dbReference type="Gene3D" id="2.40.50.100">
    <property type="match status" value="1"/>
</dbReference>
<keyword evidence="3" id="KW-1185">Reference proteome</keyword>
<proteinExistence type="predicted"/>
<comment type="caution">
    <text evidence="2">The sequence shown here is derived from an EMBL/GenBank/DDBJ whole genome shotgun (WGS) entry which is preliminary data.</text>
</comment>
<gene>
    <name evidence="2" type="ORF">LZA78_14430</name>
</gene>
<feature type="coiled-coil region" evidence="1">
    <location>
        <begin position="199"/>
        <end position="240"/>
    </location>
</feature>
<keyword evidence="1" id="KW-0175">Coiled coil</keyword>
<dbReference type="Gene3D" id="2.40.420.20">
    <property type="match status" value="1"/>
</dbReference>
<dbReference type="SUPFAM" id="SSF111369">
    <property type="entry name" value="HlyD-like secretion proteins"/>
    <property type="match status" value="1"/>
</dbReference>